<feature type="transmembrane region" description="Helical" evidence="2">
    <location>
        <begin position="344"/>
        <end position="369"/>
    </location>
</feature>
<feature type="transmembrane region" description="Helical" evidence="2">
    <location>
        <begin position="248"/>
        <end position="271"/>
    </location>
</feature>
<dbReference type="Pfam" id="PF00211">
    <property type="entry name" value="Guanylate_cyc"/>
    <property type="match status" value="1"/>
</dbReference>
<dbReference type="EMBL" id="NPEF02000015">
    <property type="protein sequence ID" value="MDV6236670.1"/>
    <property type="molecule type" value="Genomic_DNA"/>
</dbReference>
<keyword evidence="2" id="KW-1133">Transmembrane helix</keyword>
<protein>
    <submittedName>
        <fullName evidence="4">Adenylate/guanylate cyclase domain-containing protein</fullName>
    </submittedName>
</protein>
<dbReference type="OrthoDB" id="337251at2"/>
<accession>A0A2N0BMK7</accession>
<dbReference type="InterPro" id="IPR029787">
    <property type="entry name" value="Nucleotide_cyclase"/>
</dbReference>
<dbReference type="InterPro" id="IPR050697">
    <property type="entry name" value="Adenylyl/Guanylyl_Cyclase_3/4"/>
</dbReference>
<dbReference type="GO" id="GO:0006171">
    <property type="term" value="P:cAMP biosynthetic process"/>
    <property type="evidence" value="ECO:0007669"/>
    <property type="project" value="TreeGrafter"/>
</dbReference>
<keyword evidence="6" id="KW-1185">Reference proteome</keyword>
<dbReference type="InterPro" id="IPR008979">
    <property type="entry name" value="Galactose-bd-like_sf"/>
</dbReference>
<feature type="transmembrane region" description="Helical" evidence="2">
    <location>
        <begin position="309"/>
        <end position="332"/>
    </location>
</feature>
<keyword evidence="1" id="KW-0802">TPR repeat</keyword>
<evidence type="ECO:0000313" key="4">
    <source>
        <dbReference type="EMBL" id="MDV6236670.1"/>
    </source>
</evidence>
<reference evidence="4" key="3">
    <citation type="submission" date="2023-10" db="EMBL/GenBank/DDBJ databases">
        <authorList>
            <person name="Picardeau M."/>
            <person name="Thibeaux R."/>
        </authorList>
    </citation>
    <scope>NUCLEOTIDE SEQUENCE</scope>
    <source>
        <strain evidence="4">ATI7-C-A5</strain>
    </source>
</reference>
<dbReference type="Pfam" id="PF07695">
    <property type="entry name" value="7TMR-DISM_7TM"/>
    <property type="match status" value="1"/>
</dbReference>
<dbReference type="GO" id="GO:0004016">
    <property type="term" value="F:adenylate cyclase activity"/>
    <property type="evidence" value="ECO:0007669"/>
    <property type="project" value="UniProtKB-ARBA"/>
</dbReference>
<dbReference type="AlphaFoldDB" id="A0A2N0BMK7"/>
<organism evidence="5">
    <name type="scientific">Leptospira ellisii</name>
    <dbReference type="NCBI Taxonomy" id="2023197"/>
    <lineage>
        <taxon>Bacteria</taxon>
        <taxon>Pseudomonadati</taxon>
        <taxon>Spirochaetota</taxon>
        <taxon>Spirochaetia</taxon>
        <taxon>Leptospirales</taxon>
        <taxon>Leptospiraceae</taxon>
        <taxon>Leptospira</taxon>
    </lineage>
</organism>
<dbReference type="PANTHER" id="PTHR43081:SF1">
    <property type="entry name" value="ADENYLATE CYCLASE, TERMINAL-DIFFERENTIATION SPECIFIC"/>
    <property type="match status" value="1"/>
</dbReference>
<feature type="repeat" description="TPR" evidence="1">
    <location>
        <begin position="677"/>
        <end position="710"/>
    </location>
</feature>
<feature type="transmembrane region" description="Helical" evidence="2">
    <location>
        <begin position="409"/>
        <end position="429"/>
    </location>
</feature>
<dbReference type="Gene3D" id="3.30.70.1230">
    <property type="entry name" value="Nucleotide cyclase"/>
    <property type="match status" value="1"/>
</dbReference>
<gene>
    <name evidence="4" type="ORF">CH379_013650</name>
    <name evidence="5" type="ORF">CH379_13060</name>
</gene>
<keyword evidence="2" id="KW-0472">Membrane</keyword>
<dbReference type="PROSITE" id="PS50125">
    <property type="entry name" value="GUANYLATE_CYCLASE_2"/>
    <property type="match status" value="1"/>
</dbReference>
<sequence length="739" mass="85413">MKDPFPYRFFKVYFRNRRLGRIRSSLFSAVLFLGVFLLSATSISLQAQVKQGYLELSDVSRLYSLTGEWKFLPEDKPEFKEEYYDDSSWKYFPVAKNWHFEGYNYDGVAWFRMRFSPTSEFEGKTFGIMIPLVDHAYEVYLNGEKIGSRGEISAEGKLIRSNTRNDYFPIPNSFIKIGEENTIAFRIRSAGGLGGFVFSDFYFGEDGRVREKFYAFLLWFGSIAGIFFFGGMYHWFLFLGRKAEKQYFYFGCLSIVAGMQTMGIKTLGFWVWDNTWFNLYLNATGIILFPYLSFLFFESFFEYRRNLFIRISQVTAVAVFGIFNLSYVPIVVGGFEDPYLYYGIFWRYILALALLNNALAMPYALYITLAAIRKGALGGRTILAGFLAFGGFLIHGILSYVGVIGNETYFEVGFLLFVTSMAVAMAFKFSKLHNESDRLNRELNVKNKELITLYVSYARFVPKEFLLNLGKESILDVKLGDQIEKEMTILFSDIRSFTELSEKMTPEENFNFINSYLKRMSPIIQLNNGYIDKFLGDGIMALFQQKVDDALTAAIEMQKYMITYNEYRNKRNYIPIRIGIGLHYGKLMLGTIGGEERMEGTVISDAVNLASRIESLTKLYGSDIIVSERALFGMDDPDKFHYRMLDTVSVKGKKDPVSVFEIFDGLSEENLRLKLDTKAVFEKGIEYYRTQEFRESLIRFQEVLRINPKDTAAKLFALRCEQAIQYGVREDWDSISRLT</sequence>
<proteinExistence type="predicted"/>
<reference evidence="5" key="1">
    <citation type="submission" date="2017-07" db="EMBL/GenBank/DDBJ databases">
        <title>Leptospira spp. isolated from tropical soils.</title>
        <authorList>
            <person name="Thibeaux R."/>
            <person name="Iraola G."/>
            <person name="Ferres I."/>
            <person name="Bierque E."/>
            <person name="Girault D."/>
            <person name="Soupe-Gilbert M.-E."/>
            <person name="Picardeau M."/>
            <person name="Goarant C."/>
        </authorList>
    </citation>
    <scope>NUCLEOTIDE SEQUENCE [LARGE SCALE GENOMIC DNA]</scope>
    <source>
        <strain evidence="5">ATI7-C-A5</strain>
    </source>
</reference>
<evidence type="ECO:0000256" key="1">
    <source>
        <dbReference type="PROSITE-ProRule" id="PRU00339"/>
    </source>
</evidence>
<reference evidence="4 6" key="2">
    <citation type="journal article" date="2018" name="Microb. Genom.">
        <title>Deciphering the unexplored Leptospira diversity from soils uncovers genomic evolution to virulence.</title>
        <authorList>
            <person name="Thibeaux R."/>
            <person name="Iraola G."/>
            <person name="Ferres I."/>
            <person name="Bierque E."/>
            <person name="Girault D."/>
            <person name="Soupe-Gilbert M.E."/>
            <person name="Picardeau M."/>
            <person name="Goarant C."/>
        </authorList>
    </citation>
    <scope>NUCLEOTIDE SEQUENCE [LARGE SCALE GENOMIC DNA]</scope>
    <source>
        <strain evidence="4 6">ATI7-C-A5</strain>
    </source>
</reference>
<evidence type="ECO:0000313" key="6">
    <source>
        <dbReference type="Proteomes" id="UP000232122"/>
    </source>
</evidence>
<dbReference type="SUPFAM" id="SSF55073">
    <property type="entry name" value="Nucleotide cyclase"/>
    <property type="match status" value="1"/>
</dbReference>
<keyword evidence="2" id="KW-0812">Transmembrane</keyword>
<feature type="transmembrane region" description="Helical" evidence="2">
    <location>
        <begin position="213"/>
        <end position="236"/>
    </location>
</feature>
<dbReference type="CDD" id="cd07302">
    <property type="entry name" value="CHD"/>
    <property type="match status" value="1"/>
</dbReference>
<dbReference type="RefSeq" id="WP_100746326.1">
    <property type="nucleotide sequence ID" value="NZ_NPEF02000015.1"/>
</dbReference>
<dbReference type="PANTHER" id="PTHR43081">
    <property type="entry name" value="ADENYLATE CYCLASE, TERMINAL-DIFFERENTIATION SPECIFIC-RELATED"/>
    <property type="match status" value="1"/>
</dbReference>
<evidence type="ECO:0000313" key="5">
    <source>
        <dbReference type="EMBL" id="PJZ92460.1"/>
    </source>
</evidence>
<dbReference type="InterPro" id="IPR001054">
    <property type="entry name" value="A/G_cyclase"/>
</dbReference>
<dbReference type="Proteomes" id="UP000232122">
    <property type="component" value="Unassembled WGS sequence"/>
</dbReference>
<dbReference type="SMART" id="SM00044">
    <property type="entry name" value="CYCc"/>
    <property type="match status" value="1"/>
</dbReference>
<feature type="transmembrane region" description="Helical" evidence="2">
    <location>
        <begin position="277"/>
        <end position="297"/>
    </location>
</feature>
<dbReference type="InterPro" id="IPR019734">
    <property type="entry name" value="TPR_rpt"/>
</dbReference>
<accession>A0A2N0B7F1</accession>
<evidence type="ECO:0000256" key="2">
    <source>
        <dbReference type="SAM" id="Phobius"/>
    </source>
</evidence>
<dbReference type="InterPro" id="IPR011623">
    <property type="entry name" value="7TMR_DISM_rcpt_extracell_dom1"/>
</dbReference>
<dbReference type="SUPFAM" id="SSF49785">
    <property type="entry name" value="Galactose-binding domain-like"/>
    <property type="match status" value="1"/>
</dbReference>
<feature type="domain" description="Guanylate cyclase" evidence="3">
    <location>
        <begin position="488"/>
        <end position="614"/>
    </location>
</feature>
<dbReference type="GO" id="GO:0035556">
    <property type="term" value="P:intracellular signal transduction"/>
    <property type="evidence" value="ECO:0007669"/>
    <property type="project" value="InterPro"/>
</dbReference>
<evidence type="ECO:0000259" key="3">
    <source>
        <dbReference type="PROSITE" id="PS50125"/>
    </source>
</evidence>
<name>A0A2N0BMK7_9LEPT</name>
<comment type="caution">
    <text evidence="5">The sequence shown here is derived from an EMBL/GenBank/DDBJ whole genome shotgun (WGS) entry which is preliminary data.</text>
</comment>
<dbReference type="Gene3D" id="2.60.120.260">
    <property type="entry name" value="Galactose-binding domain-like"/>
    <property type="match status" value="1"/>
</dbReference>
<dbReference type="PROSITE" id="PS50005">
    <property type="entry name" value="TPR"/>
    <property type="match status" value="1"/>
</dbReference>
<feature type="transmembrane region" description="Helical" evidence="2">
    <location>
        <begin position="381"/>
        <end position="403"/>
    </location>
</feature>
<dbReference type="EMBL" id="NPEF01000134">
    <property type="protein sequence ID" value="PJZ92460.1"/>
    <property type="molecule type" value="Genomic_DNA"/>
</dbReference>